<protein>
    <submittedName>
        <fullName evidence="1">Uncharacterized protein</fullName>
    </submittedName>
</protein>
<gene>
    <name evidence="1" type="ORF">J2D77_04755</name>
</gene>
<dbReference type="RefSeq" id="WP_207845166.1">
    <property type="nucleotide sequence ID" value="NZ_JAFVMH010000002.1"/>
</dbReference>
<proteinExistence type="predicted"/>
<organism evidence="1 2">
    <name type="scientific">Acetobacter garciniae</name>
    <dbReference type="NCBI Taxonomy" id="2817435"/>
    <lineage>
        <taxon>Bacteria</taxon>
        <taxon>Pseudomonadati</taxon>
        <taxon>Pseudomonadota</taxon>
        <taxon>Alphaproteobacteria</taxon>
        <taxon>Acetobacterales</taxon>
        <taxon>Acetobacteraceae</taxon>
        <taxon>Acetobacter</taxon>
    </lineage>
</organism>
<comment type="caution">
    <text evidence="1">The sequence shown here is derived from an EMBL/GenBank/DDBJ whole genome shotgun (WGS) entry which is preliminary data.</text>
</comment>
<dbReference type="AlphaFoldDB" id="A0A939HNW3"/>
<dbReference type="Proteomes" id="UP000664073">
    <property type="component" value="Unassembled WGS sequence"/>
</dbReference>
<name>A0A939HNW3_9PROT</name>
<evidence type="ECO:0000313" key="2">
    <source>
        <dbReference type="Proteomes" id="UP000664073"/>
    </source>
</evidence>
<dbReference type="EMBL" id="JAFVMH010000002">
    <property type="protein sequence ID" value="MBO1324466.1"/>
    <property type="molecule type" value="Genomic_DNA"/>
</dbReference>
<keyword evidence="2" id="KW-1185">Reference proteome</keyword>
<reference evidence="1" key="1">
    <citation type="submission" date="2021-03" db="EMBL/GenBank/DDBJ databases">
        <title>The complete genome sequence of Acetobacter sp. TBRC 12339.</title>
        <authorList>
            <person name="Charoenyingcharoen P."/>
            <person name="Yukphan P."/>
        </authorList>
    </citation>
    <scope>NUCLEOTIDE SEQUENCE</scope>
    <source>
        <strain evidence="1">TBRC 12339</strain>
    </source>
</reference>
<evidence type="ECO:0000313" key="1">
    <source>
        <dbReference type="EMBL" id="MBO1324466.1"/>
    </source>
</evidence>
<accession>A0A939HNW3</accession>
<sequence>MTIPNEADRRSDLPKAEKTLLWCIRAWVISLSDRSGYADRIEATFEKLGISETVADLHGLMVATGRGARRVIEINCICSPGVGADERRLLDAIALQQRENHEDAFDILTGFMTEAAALDACDHISRLALALSAAGHVFKQPHQAAWQGWDSGQVMRSYALH</sequence>